<protein>
    <submittedName>
        <fullName evidence="1">Uncharacterized protein</fullName>
    </submittedName>
</protein>
<feature type="non-terminal residue" evidence="1">
    <location>
        <position position="149"/>
    </location>
</feature>
<sequence length="149" mass="16460">MLDGGEVLSCSYFGQKFVEFFVSELSSVICDHGEGDPESSKRSIPHHAKGHGDDNVLSSIGGAKVELKVEHRHHPTVVIDVAYEEDLGSLFYARFRQSFLDERLIASFPFPGAPEFDRTSAHELCSLGTCLTSDSFNRANFSLINAKYS</sequence>
<organism evidence="1 2">
    <name type="scientific">Trifolium medium</name>
    <dbReference type="NCBI Taxonomy" id="97028"/>
    <lineage>
        <taxon>Eukaryota</taxon>
        <taxon>Viridiplantae</taxon>
        <taxon>Streptophyta</taxon>
        <taxon>Embryophyta</taxon>
        <taxon>Tracheophyta</taxon>
        <taxon>Spermatophyta</taxon>
        <taxon>Magnoliopsida</taxon>
        <taxon>eudicotyledons</taxon>
        <taxon>Gunneridae</taxon>
        <taxon>Pentapetalae</taxon>
        <taxon>rosids</taxon>
        <taxon>fabids</taxon>
        <taxon>Fabales</taxon>
        <taxon>Fabaceae</taxon>
        <taxon>Papilionoideae</taxon>
        <taxon>50 kb inversion clade</taxon>
        <taxon>NPAAA clade</taxon>
        <taxon>Hologalegina</taxon>
        <taxon>IRL clade</taxon>
        <taxon>Trifolieae</taxon>
        <taxon>Trifolium</taxon>
    </lineage>
</organism>
<dbReference type="EMBL" id="LXQA010041968">
    <property type="protein sequence ID" value="MCI00010.1"/>
    <property type="molecule type" value="Genomic_DNA"/>
</dbReference>
<name>A0A392NLA8_9FABA</name>
<accession>A0A392NLA8</accession>
<comment type="caution">
    <text evidence="1">The sequence shown here is derived from an EMBL/GenBank/DDBJ whole genome shotgun (WGS) entry which is preliminary data.</text>
</comment>
<evidence type="ECO:0000313" key="1">
    <source>
        <dbReference type="EMBL" id="MCI00010.1"/>
    </source>
</evidence>
<reference evidence="1 2" key="1">
    <citation type="journal article" date="2018" name="Front. Plant Sci.">
        <title>Red Clover (Trifolium pratense) and Zigzag Clover (T. medium) - A Picture of Genomic Similarities and Differences.</title>
        <authorList>
            <person name="Dluhosova J."/>
            <person name="Istvanek J."/>
            <person name="Nedelnik J."/>
            <person name="Repkova J."/>
        </authorList>
    </citation>
    <scope>NUCLEOTIDE SEQUENCE [LARGE SCALE GENOMIC DNA]</scope>
    <source>
        <strain evidence="2">cv. 10/8</strain>
        <tissue evidence="1">Leaf</tissue>
    </source>
</reference>
<proteinExistence type="predicted"/>
<dbReference type="Proteomes" id="UP000265520">
    <property type="component" value="Unassembled WGS sequence"/>
</dbReference>
<evidence type="ECO:0000313" key="2">
    <source>
        <dbReference type="Proteomes" id="UP000265520"/>
    </source>
</evidence>
<gene>
    <name evidence="1" type="ORF">A2U01_0021024</name>
</gene>
<dbReference type="AlphaFoldDB" id="A0A392NLA8"/>
<keyword evidence="2" id="KW-1185">Reference proteome</keyword>